<accession>A0A345P674</accession>
<dbReference type="Gene3D" id="3.40.47.10">
    <property type="match status" value="2"/>
</dbReference>
<dbReference type="PANTHER" id="PTHR34069">
    <property type="entry name" value="3-OXOACYL-[ACYL-CARRIER-PROTEIN] SYNTHASE 3"/>
    <property type="match status" value="1"/>
</dbReference>
<dbReference type="Proteomes" id="UP000253940">
    <property type="component" value="Chromosome"/>
</dbReference>
<keyword evidence="6" id="KW-1185">Reference proteome</keyword>
<organism evidence="5 6">
    <name type="scientific">Aquirhabdus parva</name>
    <dbReference type="NCBI Taxonomy" id="2283318"/>
    <lineage>
        <taxon>Bacteria</taxon>
        <taxon>Pseudomonadati</taxon>
        <taxon>Pseudomonadota</taxon>
        <taxon>Gammaproteobacteria</taxon>
        <taxon>Moraxellales</taxon>
        <taxon>Moraxellaceae</taxon>
        <taxon>Aquirhabdus</taxon>
    </lineage>
</organism>
<dbReference type="InterPro" id="IPR016039">
    <property type="entry name" value="Thiolase-like"/>
</dbReference>
<dbReference type="GO" id="GO:0004315">
    <property type="term" value="F:3-oxoacyl-[acyl-carrier-protein] synthase activity"/>
    <property type="evidence" value="ECO:0007669"/>
    <property type="project" value="InterPro"/>
</dbReference>
<dbReference type="InterPro" id="IPR013751">
    <property type="entry name" value="ACP_syn_III_N"/>
</dbReference>
<evidence type="ECO:0000313" key="5">
    <source>
        <dbReference type="EMBL" id="AXI02783.1"/>
    </source>
</evidence>
<name>A0A345P674_9GAMM</name>
<dbReference type="GO" id="GO:0006633">
    <property type="term" value="P:fatty acid biosynthetic process"/>
    <property type="evidence" value="ECO:0007669"/>
    <property type="project" value="InterPro"/>
</dbReference>
<dbReference type="InterPro" id="IPR013747">
    <property type="entry name" value="ACP_syn_III_C"/>
</dbReference>
<reference evidence="5 6" key="1">
    <citation type="submission" date="2018-07" db="EMBL/GenBank/DDBJ databases">
        <title>Genome sequencing of Moraxellaceae gen. HYN0046.</title>
        <authorList>
            <person name="Kim M."/>
            <person name="Yi H."/>
        </authorList>
    </citation>
    <scope>NUCLEOTIDE SEQUENCE [LARGE SCALE GENOMIC DNA]</scope>
    <source>
        <strain evidence="5 6">HYN0046</strain>
    </source>
</reference>
<dbReference type="EMBL" id="CP031222">
    <property type="protein sequence ID" value="AXI02783.1"/>
    <property type="molecule type" value="Genomic_DNA"/>
</dbReference>
<dbReference type="KEGG" id="mbah:HYN46_08005"/>
<dbReference type="CDD" id="cd00830">
    <property type="entry name" value="KAS_III"/>
    <property type="match status" value="1"/>
</dbReference>
<dbReference type="SUPFAM" id="SSF53901">
    <property type="entry name" value="Thiolase-like"/>
    <property type="match status" value="1"/>
</dbReference>
<gene>
    <name evidence="5" type="ORF">HYN46_08005</name>
</gene>
<keyword evidence="2" id="KW-0012">Acyltransferase</keyword>
<evidence type="ECO:0000313" key="6">
    <source>
        <dbReference type="Proteomes" id="UP000253940"/>
    </source>
</evidence>
<evidence type="ECO:0000256" key="1">
    <source>
        <dbReference type="ARBA" id="ARBA00022679"/>
    </source>
</evidence>
<dbReference type="RefSeq" id="WP_114898893.1">
    <property type="nucleotide sequence ID" value="NZ_CP031222.1"/>
</dbReference>
<protein>
    <submittedName>
        <fullName evidence="5">Beta-ketoacyl-ACP synthase III</fullName>
    </submittedName>
</protein>
<evidence type="ECO:0000259" key="3">
    <source>
        <dbReference type="Pfam" id="PF08541"/>
    </source>
</evidence>
<dbReference type="PANTHER" id="PTHR34069:SF2">
    <property type="entry name" value="BETA-KETOACYL-[ACYL-CARRIER-PROTEIN] SYNTHASE III"/>
    <property type="match status" value="1"/>
</dbReference>
<dbReference type="GO" id="GO:0044550">
    <property type="term" value="P:secondary metabolite biosynthetic process"/>
    <property type="evidence" value="ECO:0007669"/>
    <property type="project" value="TreeGrafter"/>
</dbReference>
<keyword evidence="1" id="KW-0808">Transferase</keyword>
<sequence length="381" mass="40947">MSIRITGTGLYIPPFSISNEELATSLNTHVELYNAEHAAEIAAGTIAAKLSTSAEFIEKASGVKARYVMNKEGVLDPRRLAPIIPERPDDEISIQAEIAVVAANEALKAANLTANDIDMVLVACSNMQRAYPAIAIEVQGALGMTHGFGFDMNVACSAATFGLEQAANAIKAGSAKRVLMVNPEITSGHNNFSTRDSHFIFGDVCTAVIVEETDSKPGFEIISTKLFTQFSNAIRNNFGFLNRGDESGIGQPDKLFRQDGRRVFREVSPLVAQMITDHVAANGLNVHQVRRFWLHQANGTMNKFILKMILGKESAAEATEDIEHGADLAPIILDEFANTSSAGSIIAFHRNSQDFAIGDVGVICSFGAGYSIGSVIVKKVN</sequence>
<evidence type="ECO:0000259" key="4">
    <source>
        <dbReference type="Pfam" id="PF08545"/>
    </source>
</evidence>
<dbReference type="Pfam" id="PF08541">
    <property type="entry name" value="ACP_syn_III_C"/>
    <property type="match status" value="1"/>
</dbReference>
<dbReference type="OrthoDB" id="4336181at2"/>
<feature type="domain" description="Beta-ketoacyl-[acyl-carrier-protein] synthase III C-terminal" evidence="3">
    <location>
        <begin position="280"/>
        <end position="378"/>
    </location>
</feature>
<dbReference type="NCBIfam" id="NF005703">
    <property type="entry name" value="PRK07515.1"/>
    <property type="match status" value="1"/>
</dbReference>
<proteinExistence type="predicted"/>
<feature type="domain" description="Beta-ketoacyl-[acyl-carrier-protein] synthase III N-terminal" evidence="4">
    <location>
        <begin position="150"/>
        <end position="228"/>
    </location>
</feature>
<evidence type="ECO:0000256" key="2">
    <source>
        <dbReference type="ARBA" id="ARBA00023315"/>
    </source>
</evidence>
<dbReference type="Pfam" id="PF08545">
    <property type="entry name" value="ACP_syn_III"/>
    <property type="match status" value="1"/>
</dbReference>
<dbReference type="AlphaFoldDB" id="A0A345P674"/>